<name>A0A497Z0Q3_9RHOB</name>
<gene>
    <name evidence="1" type="ORF">CLV75_3503</name>
</gene>
<dbReference type="RefSeq" id="WP_010440749.1">
    <property type="nucleotide sequence ID" value="NZ_AEYW01000007.1"/>
</dbReference>
<evidence type="ECO:0000313" key="1">
    <source>
        <dbReference type="EMBL" id="RLK00513.1"/>
    </source>
</evidence>
<dbReference type="OrthoDB" id="7824597at2"/>
<dbReference type="AlphaFoldDB" id="A0A497Z0Q3"/>
<evidence type="ECO:0000313" key="2">
    <source>
        <dbReference type="Proteomes" id="UP000271700"/>
    </source>
</evidence>
<dbReference type="SUPFAM" id="SSF158837">
    <property type="entry name" value="AGR C 984p-like"/>
    <property type="match status" value="1"/>
</dbReference>
<dbReference type="Pfam" id="PF06748">
    <property type="entry name" value="DUF1217"/>
    <property type="match status" value="1"/>
</dbReference>
<accession>A0A497Z0Q3</accession>
<keyword evidence="2" id="KW-1185">Reference proteome</keyword>
<dbReference type="Proteomes" id="UP000271700">
    <property type="component" value="Unassembled WGS sequence"/>
</dbReference>
<organism evidence="1 2">
    <name type="scientific">Ruegeria conchae</name>
    <dbReference type="NCBI Taxonomy" id="981384"/>
    <lineage>
        <taxon>Bacteria</taxon>
        <taxon>Pseudomonadati</taxon>
        <taxon>Pseudomonadota</taxon>
        <taxon>Alphaproteobacteria</taxon>
        <taxon>Rhodobacterales</taxon>
        <taxon>Roseobacteraceae</taxon>
        <taxon>Ruegeria</taxon>
    </lineage>
</organism>
<protein>
    <submittedName>
        <fullName evidence="1">Uncharacterized protein DUF1217</fullName>
    </submittedName>
</protein>
<dbReference type="InterPro" id="IPR023157">
    <property type="entry name" value="AGR-C-984p-like_sf"/>
</dbReference>
<proteinExistence type="predicted"/>
<dbReference type="Gene3D" id="1.10.3700.10">
    <property type="entry name" value="AGR C 984p-like"/>
    <property type="match status" value="1"/>
</dbReference>
<sequence length="265" mass="29356">MTFQPVVPTGGIVGWRILQRTYDAQLQSFSNSSINERETAYFLKNIGNVRSAEDLVADRRLLQIALGAFGLEDDLNNRFFIQKILSDGTQAEDALANRLADNRYRDFAKAFGLGPGEIPKTGLVSAMEKIAEDNMAARFEISVGESDESVRIALFTQHALREIAQQGGSENRKWFDLMGLPPLRNMMETALGLPRSFAQLDLDKQLEVFKDRLQRATGSSDLAQFTDIEAVEILTDTYLARSQIAQFQSVTSPAQTALILLGGGF</sequence>
<comment type="caution">
    <text evidence="1">The sequence shown here is derived from an EMBL/GenBank/DDBJ whole genome shotgun (WGS) entry which is preliminary data.</text>
</comment>
<dbReference type="EMBL" id="RCCT01000006">
    <property type="protein sequence ID" value="RLK00513.1"/>
    <property type="molecule type" value="Genomic_DNA"/>
</dbReference>
<reference evidence="1 2" key="1">
    <citation type="submission" date="2018-10" db="EMBL/GenBank/DDBJ databases">
        <title>Genomic Encyclopedia of Archaeal and Bacterial Type Strains, Phase II (KMG-II): from individual species to whole genera.</title>
        <authorList>
            <person name="Goeker M."/>
        </authorList>
    </citation>
    <scope>NUCLEOTIDE SEQUENCE [LARGE SCALE GENOMIC DNA]</scope>
    <source>
        <strain evidence="1 2">DSM 29317</strain>
    </source>
</reference>
<dbReference type="InterPro" id="IPR010626">
    <property type="entry name" value="DUF1217"/>
</dbReference>
<dbReference type="STRING" id="981384.GCA_000192475_02455"/>